<evidence type="ECO:0000313" key="4">
    <source>
        <dbReference type="Proteomes" id="UP001523566"/>
    </source>
</evidence>
<dbReference type="PROSITE" id="PS50943">
    <property type="entry name" value="HTH_CROC1"/>
    <property type="match status" value="1"/>
</dbReference>
<gene>
    <name evidence="3" type="ORF">NK125_05965</name>
</gene>
<dbReference type="SUPFAM" id="SSF47413">
    <property type="entry name" value="lambda repressor-like DNA-binding domains"/>
    <property type="match status" value="1"/>
</dbReference>
<dbReference type="InterPro" id="IPR010982">
    <property type="entry name" value="Lambda_DNA-bd_dom_sf"/>
</dbReference>
<feature type="domain" description="HTH cro/C1-type" evidence="2">
    <location>
        <begin position="5"/>
        <end position="59"/>
    </location>
</feature>
<comment type="caution">
    <text evidence="3">The sequence shown here is derived from an EMBL/GenBank/DDBJ whole genome shotgun (WGS) entry which is preliminary data.</text>
</comment>
<dbReference type="PANTHER" id="PTHR46558:SF4">
    <property type="entry name" value="DNA-BIDING PHAGE PROTEIN"/>
    <property type="match status" value="1"/>
</dbReference>
<evidence type="ECO:0000256" key="1">
    <source>
        <dbReference type="ARBA" id="ARBA00023125"/>
    </source>
</evidence>
<dbReference type="SMART" id="SM00530">
    <property type="entry name" value="HTH_XRE"/>
    <property type="match status" value="1"/>
</dbReference>
<keyword evidence="4" id="KW-1185">Reference proteome</keyword>
<name>A0ABT1EAS6_9FIRM</name>
<evidence type="ECO:0000259" key="2">
    <source>
        <dbReference type="PROSITE" id="PS50943"/>
    </source>
</evidence>
<evidence type="ECO:0000313" key="3">
    <source>
        <dbReference type="EMBL" id="MCP1101961.1"/>
    </source>
</evidence>
<keyword evidence="1" id="KW-0238">DNA-binding</keyword>
<dbReference type="PANTHER" id="PTHR46558">
    <property type="entry name" value="TRACRIPTIONAL REGULATORY PROTEIN-RELATED-RELATED"/>
    <property type="match status" value="1"/>
</dbReference>
<reference evidence="3 4" key="1">
    <citation type="journal article" date="2022" name="Genome Biol. Evol.">
        <title>Host diet, physiology and behaviors set the stage for Lachnospiraceae cladogenesis.</title>
        <authorList>
            <person name="Vera-Ponce De Leon A."/>
            <person name="Schneider M."/>
            <person name="Jahnes B.C."/>
            <person name="Sadowski V."/>
            <person name="Camuy-Velez L.A."/>
            <person name="Duan J."/>
            <person name="Sabree Z.L."/>
        </authorList>
    </citation>
    <scope>NUCLEOTIDE SEQUENCE [LARGE SCALE GENOMIC DNA]</scope>
    <source>
        <strain evidence="3 4">PAL113</strain>
    </source>
</reference>
<dbReference type="RefSeq" id="WP_262065749.1">
    <property type="nucleotide sequence ID" value="NZ_JAMXOD010000006.1"/>
</dbReference>
<dbReference type="Proteomes" id="UP001523566">
    <property type="component" value="Unassembled WGS sequence"/>
</dbReference>
<sequence>MNRRLQEIRLKNGIKQSEMAQKLDITVASYSRKENGKLRFSLSEAIKIASIFEMTVEEIFDTRHFHVLEKQEL</sequence>
<dbReference type="EMBL" id="JAMZFW010000006">
    <property type="protein sequence ID" value="MCP1101961.1"/>
    <property type="molecule type" value="Genomic_DNA"/>
</dbReference>
<dbReference type="InterPro" id="IPR001387">
    <property type="entry name" value="Cro/C1-type_HTH"/>
</dbReference>
<dbReference type="Gene3D" id="1.10.260.40">
    <property type="entry name" value="lambda repressor-like DNA-binding domains"/>
    <property type="match status" value="1"/>
</dbReference>
<dbReference type="Pfam" id="PF01381">
    <property type="entry name" value="HTH_3"/>
    <property type="match status" value="1"/>
</dbReference>
<protein>
    <submittedName>
        <fullName evidence="3">Helix-turn-helix domain-containing protein</fullName>
    </submittedName>
</protein>
<accession>A0ABT1EAS6</accession>
<organism evidence="3 4">
    <name type="scientific">Aequitasia blattaphilus</name>
    <dbReference type="NCBI Taxonomy" id="2949332"/>
    <lineage>
        <taxon>Bacteria</taxon>
        <taxon>Bacillati</taxon>
        <taxon>Bacillota</taxon>
        <taxon>Clostridia</taxon>
        <taxon>Lachnospirales</taxon>
        <taxon>Lachnospiraceae</taxon>
        <taxon>Aequitasia</taxon>
    </lineage>
</organism>
<proteinExistence type="predicted"/>
<dbReference type="CDD" id="cd00093">
    <property type="entry name" value="HTH_XRE"/>
    <property type="match status" value="1"/>
</dbReference>